<organism evidence="1 2">
    <name type="scientific">Neophaeococcomyces mojaviensis</name>
    <dbReference type="NCBI Taxonomy" id="3383035"/>
    <lineage>
        <taxon>Eukaryota</taxon>
        <taxon>Fungi</taxon>
        <taxon>Dikarya</taxon>
        <taxon>Ascomycota</taxon>
        <taxon>Pezizomycotina</taxon>
        <taxon>Eurotiomycetes</taxon>
        <taxon>Chaetothyriomycetidae</taxon>
        <taxon>Chaetothyriales</taxon>
        <taxon>Chaetothyriales incertae sedis</taxon>
        <taxon>Neophaeococcomyces</taxon>
    </lineage>
</organism>
<sequence length="675" mass="75224">MPLLGLNDLAAAGKLAWQIKTVGSSKYTNAQQEFTEFLADVNTLARTLDAVQEAAKPSGPGSNALDLSSAFVQSFISEAKETLTSCKKLIEHNPHFKKDNGGYVTNILWALTIAEHVEKQQIRIQVCFQKANFVIQQRADGAIQRNQELALEDSRADNEETHRLLRGLYGRQGNIPGTGPDATALLSARITDRFEQSLSILPPEERPTVAQRFDAVVTFYDRSTHSFEPQEPFILSPSPIQYLNLLKCIWLLQSIQADQALVKYYENPFSAAWARRLARKVRGQAIRFLEGASGIRPVNEDDLLQLGETDFWVDPRQTKSDPTPGPLEANGNEVLLMRRTLKSRNQTTVEEILVFRVAESRLRLTKALSTQGHAQRAEREIVSTELDCRKAYLNPVYALSSTAVPSIIWKGTSSDQSGQELALNNLTDALKFQAYVTNFRVACDEPGVAGVRKKTGVFDGQGRAIGEAGRAQIWTYENPFLSNSQNQGTSSDSRFGQSSPNPSTGRSSGMWTESAMRSINPSSTVRSGDGGAFLTEPVRPQLILLTEVAGVKRLISIHLDEYTQLAPDKCHCSRKNSQCREIIVERTDKKINVRTALTKAHSDGWNIAIFGEPRHEEVATVDEDNVKYVSIHFNSLEARQRFEESLNIACRSIRSKVNAYHQDLKHIRRIAIVKT</sequence>
<keyword evidence="2" id="KW-1185">Reference proteome</keyword>
<dbReference type="Proteomes" id="UP001172386">
    <property type="component" value="Unassembled WGS sequence"/>
</dbReference>
<dbReference type="EMBL" id="JAPDRQ010000199">
    <property type="protein sequence ID" value="KAJ9652448.1"/>
    <property type="molecule type" value="Genomic_DNA"/>
</dbReference>
<comment type="caution">
    <text evidence="1">The sequence shown here is derived from an EMBL/GenBank/DDBJ whole genome shotgun (WGS) entry which is preliminary data.</text>
</comment>
<evidence type="ECO:0000313" key="1">
    <source>
        <dbReference type="EMBL" id="KAJ9652448.1"/>
    </source>
</evidence>
<reference evidence="1" key="1">
    <citation type="submission" date="2022-10" db="EMBL/GenBank/DDBJ databases">
        <title>Culturing micro-colonial fungi from biological soil crusts in the Mojave desert and describing Neophaeococcomyces mojavensis, and introducing the new genera and species Taxawa tesnikishii.</title>
        <authorList>
            <person name="Kurbessoian T."/>
            <person name="Stajich J.E."/>
        </authorList>
    </citation>
    <scope>NUCLEOTIDE SEQUENCE</scope>
    <source>
        <strain evidence="1">JES_112</strain>
    </source>
</reference>
<evidence type="ECO:0000313" key="2">
    <source>
        <dbReference type="Proteomes" id="UP001172386"/>
    </source>
</evidence>
<proteinExistence type="predicted"/>
<name>A0ACC2ZXU4_9EURO</name>
<accession>A0ACC2ZXU4</accession>
<gene>
    <name evidence="1" type="ORF">H2198_008318</name>
</gene>
<protein>
    <submittedName>
        <fullName evidence="1">Uncharacterized protein</fullName>
    </submittedName>
</protein>